<keyword evidence="1" id="KW-0067">ATP-binding</keyword>
<comment type="caution">
    <text evidence="1">The sequence shown here is derived from an EMBL/GenBank/DDBJ whole genome shotgun (WGS) entry which is preliminary data.</text>
</comment>
<reference evidence="1 2" key="1">
    <citation type="journal article" date="2018" name="BMC Genomics">
        <title>Comparative genome analyses reveal sequence features reflecting distinct modes of host-adaptation between dicot and monocot powdery mildew.</title>
        <authorList>
            <person name="Wu Y."/>
            <person name="Ma X."/>
            <person name="Pan Z."/>
            <person name="Kale S.D."/>
            <person name="Song Y."/>
            <person name="King H."/>
            <person name="Zhang Q."/>
            <person name="Presley C."/>
            <person name="Deng X."/>
            <person name="Wei C.I."/>
            <person name="Xiao S."/>
        </authorList>
    </citation>
    <scope>NUCLEOTIDE SEQUENCE [LARGE SCALE GENOMIC DNA]</scope>
    <source>
        <strain evidence="1">UMSG3</strain>
    </source>
</reference>
<dbReference type="GO" id="GO:0006513">
    <property type="term" value="P:protein monoubiquitination"/>
    <property type="evidence" value="ECO:0007669"/>
    <property type="project" value="TreeGrafter"/>
</dbReference>
<dbReference type="AlphaFoldDB" id="A0A420I8W9"/>
<dbReference type="PANTHER" id="PTHR31531:SF2">
    <property type="entry name" value="E3 UBIQUITIN-PROTEIN LIGASE E3D"/>
    <property type="match status" value="1"/>
</dbReference>
<evidence type="ECO:0000313" key="1">
    <source>
        <dbReference type="EMBL" id="RKF66802.1"/>
    </source>
</evidence>
<organism evidence="1 2">
    <name type="scientific">Golovinomyces cichoracearum</name>
    <dbReference type="NCBI Taxonomy" id="62708"/>
    <lineage>
        <taxon>Eukaryota</taxon>
        <taxon>Fungi</taxon>
        <taxon>Dikarya</taxon>
        <taxon>Ascomycota</taxon>
        <taxon>Pezizomycotina</taxon>
        <taxon>Leotiomycetes</taxon>
        <taxon>Erysiphales</taxon>
        <taxon>Erysiphaceae</taxon>
        <taxon>Golovinomyces</taxon>
    </lineage>
</organism>
<dbReference type="STRING" id="62708.A0A420I8W9"/>
<dbReference type="GO" id="GO:0000209">
    <property type="term" value="P:protein polyubiquitination"/>
    <property type="evidence" value="ECO:0007669"/>
    <property type="project" value="TreeGrafter"/>
</dbReference>
<dbReference type="InterPro" id="IPR019193">
    <property type="entry name" value="UBQ-conj_enz_E2-bd_prot"/>
</dbReference>
<gene>
    <name evidence="1" type="ORF">GcM3_111018</name>
</gene>
<dbReference type="GO" id="GO:0030332">
    <property type="term" value="F:cyclin binding"/>
    <property type="evidence" value="ECO:0007669"/>
    <property type="project" value="TreeGrafter"/>
</dbReference>
<dbReference type="GO" id="GO:0005634">
    <property type="term" value="C:nucleus"/>
    <property type="evidence" value="ECO:0007669"/>
    <property type="project" value="TreeGrafter"/>
</dbReference>
<dbReference type="GO" id="GO:0051865">
    <property type="term" value="P:protein autoubiquitination"/>
    <property type="evidence" value="ECO:0007669"/>
    <property type="project" value="TreeGrafter"/>
</dbReference>
<dbReference type="GO" id="GO:0005829">
    <property type="term" value="C:cytosol"/>
    <property type="evidence" value="ECO:0007669"/>
    <property type="project" value="TreeGrafter"/>
</dbReference>
<proteinExistence type="predicted"/>
<keyword evidence="1" id="KW-0378">Hydrolase</keyword>
<dbReference type="Proteomes" id="UP000283383">
    <property type="component" value="Unassembled WGS sequence"/>
</dbReference>
<keyword evidence="1" id="KW-0547">Nucleotide-binding</keyword>
<dbReference type="GO" id="GO:0061630">
    <property type="term" value="F:ubiquitin protein ligase activity"/>
    <property type="evidence" value="ECO:0007669"/>
    <property type="project" value="TreeGrafter"/>
</dbReference>
<dbReference type="EMBL" id="MCBQ01011109">
    <property type="protein sequence ID" value="RKF66802.1"/>
    <property type="molecule type" value="Genomic_DNA"/>
</dbReference>
<dbReference type="GO" id="GO:0004386">
    <property type="term" value="F:helicase activity"/>
    <property type="evidence" value="ECO:0007669"/>
    <property type="project" value="UniProtKB-KW"/>
</dbReference>
<keyword evidence="1" id="KW-0347">Helicase</keyword>
<name>A0A420I8W9_9PEZI</name>
<sequence>MTTPSFSIYAELLINIRQISVLASLDTPCDSSTKIKLSEDGQQFSLFHNGQVNSLELPGKCFPNFRLQAPLLGSKELSWRLPWVGQKAMDLDPLNPETPWSAKFMNSSKELSCRACGEIILQRESIKTWKDLPSEDWAEMMDLWHYDKTTSPKSTLIDRAYGANSRFFAQPGIGLIDIMNFLLTEADCKNILIEKVKRVIKKYFILIHLIFLIVL</sequence>
<dbReference type="GO" id="GO:0043161">
    <property type="term" value="P:proteasome-mediated ubiquitin-dependent protein catabolic process"/>
    <property type="evidence" value="ECO:0007669"/>
    <property type="project" value="TreeGrafter"/>
</dbReference>
<dbReference type="GO" id="GO:0031624">
    <property type="term" value="F:ubiquitin conjugating enzyme binding"/>
    <property type="evidence" value="ECO:0007669"/>
    <property type="project" value="TreeGrafter"/>
</dbReference>
<evidence type="ECO:0000313" key="2">
    <source>
        <dbReference type="Proteomes" id="UP000283383"/>
    </source>
</evidence>
<dbReference type="PANTHER" id="PTHR31531">
    <property type="entry name" value="E3 UBIQUITIN-PROTEIN LIGASE E3D FAMILY MEMBER"/>
    <property type="match status" value="1"/>
</dbReference>
<protein>
    <submittedName>
        <fullName evidence="1">Putative snf2 family helicase</fullName>
    </submittedName>
</protein>
<dbReference type="Pfam" id="PF09814">
    <property type="entry name" value="HECT_2"/>
    <property type="match status" value="1"/>
</dbReference>
<dbReference type="GO" id="GO:0000151">
    <property type="term" value="C:ubiquitin ligase complex"/>
    <property type="evidence" value="ECO:0007669"/>
    <property type="project" value="TreeGrafter"/>
</dbReference>
<keyword evidence="2" id="KW-1185">Reference proteome</keyword>
<accession>A0A420I8W9</accession>